<dbReference type="EMBL" id="CM042049">
    <property type="protein sequence ID" value="KAI3748976.1"/>
    <property type="molecule type" value="Genomic_DNA"/>
</dbReference>
<keyword evidence="2" id="KW-1185">Reference proteome</keyword>
<evidence type="ECO:0000313" key="1">
    <source>
        <dbReference type="EMBL" id="KAI3748976.1"/>
    </source>
</evidence>
<evidence type="ECO:0000313" key="2">
    <source>
        <dbReference type="Proteomes" id="UP001055879"/>
    </source>
</evidence>
<sequence length="408" mass="46035">MTRNAKLDIIDYFLSESSSSTFFPKPFALLNPIFPFASTTDLDLALDLLNPTHPSLDLLSPFDTITDLIHVERRTPSGTISARKLTTRRRRSTAAELYLQSLSDRVSALELDFDLINDEKEKKKKEKEKVKSDRKYTWTAEIKSSDKDGSDRTYKLITEIKGGKKKEKSCKWTAEIKKKGHDARKYSFTASTANAAIEDDSESEKKEKNKKKDKKKEKTARIVEIQGSPDHGALVLKQAFTKRNKGKKKELSPQDAAMVIQMTFRAYLIRRSQALRALRELAVAKGKLKELRGLFNNFSYRRRLAHDAAEKQKFSEKVIVLLLTVDAIEGADIMVRGAKRSMVDELEAMLDVVDPEPAAGGRSVSLKRRTFDMPDGVIQKEIAEGVAEVVRMLGQEKPEGSETFEACL</sequence>
<gene>
    <name evidence="1" type="ORF">L6452_12456</name>
</gene>
<dbReference type="Proteomes" id="UP001055879">
    <property type="component" value="Linkage Group LG03"/>
</dbReference>
<organism evidence="1 2">
    <name type="scientific">Arctium lappa</name>
    <name type="common">Greater burdock</name>
    <name type="synonym">Lappa major</name>
    <dbReference type="NCBI Taxonomy" id="4217"/>
    <lineage>
        <taxon>Eukaryota</taxon>
        <taxon>Viridiplantae</taxon>
        <taxon>Streptophyta</taxon>
        <taxon>Embryophyta</taxon>
        <taxon>Tracheophyta</taxon>
        <taxon>Spermatophyta</taxon>
        <taxon>Magnoliopsida</taxon>
        <taxon>eudicotyledons</taxon>
        <taxon>Gunneridae</taxon>
        <taxon>Pentapetalae</taxon>
        <taxon>asterids</taxon>
        <taxon>campanulids</taxon>
        <taxon>Asterales</taxon>
        <taxon>Asteraceae</taxon>
        <taxon>Carduoideae</taxon>
        <taxon>Cardueae</taxon>
        <taxon>Arctiinae</taxon>
        <taxon>Arctium</taxon>
    </lineage>
</organism>
<protein>
    <submittedName>
        <fullName evidence="1">Uncharacterized protein</fullName>
    </submittedName>
</protein>
<name>A0ACB9DRZ0_ARCLA</name>
<reference evidence="2" key="1">
    <citation type="journal article" date="2022" name="Mol. Ecol. Resour.">
        <title>The genomes of chicory, endive, great burdock and yacon provide insights into Asteraceae palaeo-polyploidization history and plant inulin production.</title>
        <authorList>
            <person name="Fan W."/>
            <person name="Wang S."/>
            <person name="Wang H."/>
            <person name="Wang A."/>
            <person name="Jiang F."/>
            <person name="Liu H."/>
            <person name="Zhao H."/>
            <person name="Xu D."/>
            <person name="Zhang Y."/>
        </authorList>
    </citation>
    <scope>NUCLEOTIDE SEQUENCE [LARGE SCALE GENOMIC DNA]</scope>
    <source>
        <strain evidence="2">cv. Niubang</strain>
    </source>
</reference>
<comment type="caution">
    <text evidence="1">The sequence shown here is derived from an EMBL/GenBank/DDBJ whole genome shotgun (WGS) entry which is preliminary data.</text>
</comment>
<accession>A0ACB9DRZ0</accession>
<proteinExistence type="predicted"/>
<reference evidence="1 2" key="2">
    <citation type="journal article" date="2022" name="Mol. Ecol. Resour.">
        <title>The genomes of chicory, endive, great burdock and yacon provide insights into Asteraceae paleo-polyploidization history and plant inulin production.</title>
        <authorList>
            <person name="Fan W."/>
            <person name="Wang S."/>
            <person name="Wang H."/>
            <person name="Wang A."/>
            <person name="Jiang F."/>
            <person name="Liu H."/>
            <person name="Zhao H."/>
            <person name="Xu D."/>
            <person name="Zhang Y."/>
        </authorList>
    </citation>
    <scope>NUCLEOTIDE SEQUENCE [LARGE SCALE GENOMIC DNA]</scope>
    <source>
        <strain evidence="2">cv. Niubang</strain>
    </source>
</reference>